<proteinExistence type="predicted"/>
<accession>A0A514EAP7</accession>
<dbReference type="Pfam" id="PF13671">
    <property type="entry name" value="AAA_33"/>
    <property type="match status" value="1"/>
</dbReference>
<organism evidence="1 2">
    <name type="scientific">Xanthomonas cerealis pv. cerealis</name>
    <dbReference type="NCBI Taxonomy" id="152263"/>
    <lineage>
        <taxon>Bacteria</taxon>
        <taxon>Pseudomonadati</taxon>
        <taxon>Pseudomonadota</taxon>
        <taxon>Gammaproteobacteria</taxon>
        <taxon>Lysobacterales</taxon>
        <taxon>Lysobacteraceae</taxon>
        <taxon>Xanthomonas</taxon>
        <taxon>Xanthomonas translucens group</taxon>
        <taxon>Xanthomonas cerealis</taxon>
    </lineage>
</organism>
<name>A0A514EAP7_9XANT</name>
<dbReference type="SUPFAM" id="SSF52540">
    <property type="entry name" value="P-loop containing nucleoside triphosphate hydrolases"/>
    <property type="match status" value="1"/>
</dbReference>
<dbReference type="InterPro" id="IPR027417">
    <property type="entry name" value="P-loop_NTPase"/>
</dbReference>
<dbReference type="PANTHER" id="PTHR39206">
    <property type="entry name" value="SLL8004 PROTEIN"/>
    <property type="match status" value="1"/>
</dbReference>
<dbReference type="Proteomes" id="UP000319349">
    <property type="component" value="Chromosome"/>
</dbReference>
<protein>
    <recommendedName>
        <fullName evidence="3">UDP-N-acetylglucosamine kinase</fullName>
    </recommendedName>
</protein>
<dbReference type="AlphaFoldDB" id="A0A514EAP7"/>
<evidence type="ECO:0000313" key="2">
    <source>
        <dbReference type="Proteomes" id="UP000319349"/>
    </source>
</evidence>
<reference evidence="1 2" key="1">
    <citation type="submission" date="2019-03" db="EMBL/GenBank/DDBJ databases">
        <title>Tal1 in Xanthomonas translucens pv. cerealis Contributes to Virulence in Bacterial Leaf Streak of Wheat.</title>
        <authorList>
            <person name="Shah S.M.A."/>
            <person name="Haq F."/>
            <person name="Ma W."/>
            <person name="Xu X."/>
            <person name="Wang S."/>
            <person name="Xu Z."/>
            <person name="Zou L."/>
            <person name="Zhu B."/>
            <person name="Chen G."/>
        </authorList>
    </citation>
    <scope>NUCLEOTIDE SEQUENCE [LARGE SCALE GENOMIC DNA]</scope>
    <source>
        <strain evidence="1 2">01</strain>
    </source>
</reference>
<keyword evidence="2" id="KW-1185">Reference proteome</keyword>
<dbReference type="RefSeq" id="WP_142741962.1">
    <property type="nucleotide sequence ID" value="NZ_CP038228.1"/>
</dbReference>
<dbReference type="EMBL" id="CP038228">
    <property type="protein sequence ID" value="QDI03116.1"/>
    <property type="molecule type" value="Genomic_DNA"/>
</dbReference>
<dbReference type="Gene3D" id="3.40.50.300">
    <property type="entry name" value="P-loop containing nucleotide triphosphate hydrolases"/>
    <property type="match status" value="1"/>
</dbReference>
<sequence length="213" mass="23358">MGRILVLAGVNGAGKSSLLGAMLQEDQATWFNPDSFARALTEQGWPLEEANSQAWHEGKRRLQRAIAEGSDYAFETTLGATTIPTLLRQACDQHEVTIWFCGLASVELHLQRVAARVARGGHDIALAKIRHSYDASRANLIELIPHLTTLHVYDNSSPADRDGQVTALLVLEMDQSGIHHPRSAEQFEQVPEWAKPIVMAAIEARSSAMAQSI</sequence>
<evidence type="ECO:0008006" key="3">
    <source>
        <dbReference type="Google" id="ProtNLM"/>
    </source>
</evidence>
<gene>
    <name evidence="1" type="ORF">E4A48_04875</name>
</gene>
<evidence type="ECO:0000313" key="1">
    <source>
        <dbReference type="EMBL" id="QDI03116.1"/>
    </source>
</evidence>
<dbReference type="PANTHER" id="PTHR39206:SF1">
    <property type="entry name" value="SLL8004 PROTEIN"/>
    <property type="match status" value="1"/>
</dbReference>